<evidence type="ECO:0000313" key="6">
    <source>
        <dbReference type="EMBL" id="MBU5627971.1"/>
    </source>
</evidence>
<feature type="domain" description="RNA polymerase sigma-70 region 2" evidence="4">
    <location>
        <begin position="53"/>
        <end position="119"/>
    </location>
</feature>
<dbReference type="Pfam" id="PF08281">
    <property type="entry name" value="Sigma70_r4_2"/>
    <property type="match status" value="1"/>
</dbReference>
<protein>
    <submittedName>
        <fullName evidence="6">Sigma-70 family RNA polymerase sigma factor</fullName>
    </submittedName>
</protein>
<reference evidence="6 7" key="1">
    <citation type="submission" date="2021-06" db="EMBL/GenBank/DDBJ databases">
        <authorList>
            <person name="Sun Q."/>
            <person name="Li D."/>
        </authorList>
    </citation>
    <scope>NUCLEOTIDE SEQUENCE [LARGE SCALE GENOMIC DNA]</scope>
    <source>
        <strain evidence="6 7">MSJ-2</strain>
    </source>
</reference>
<dbReference type="PANTHER" id="PTHR43133:SF60">
    <property type="entry name" value="RNA POLYMERASE SIGMA FACTOR SIGV"/>
    <property type="match status" value="1"/>
</dbReference>
<gene>
    <name evidence="6" type="ORF">KQI82_13750</name>
</gene>
<name>A0ABS6FEB1_9FIRM</name>
<evidence type="ECO:0000259" key="4">
    <source>
        <dbReference type="Pfam" id="PF04542"/>
    </source>
</evidence>
<accession>A0ABS6FEB1</accession>
<keyword evidence="3" id="KW-0804">Transcription</keyword>
<dbReference type="InterPro" id="IPR013249">
    <property type="entry name" value="RNA_pol_sigma70_r4_t2"/>
</dbReference>
<comment type="caution">
    <text evidence="6">The sequence shown here is derived from an EMBL/GenBank/DDBJ whole genome shotgun (WGS) entry which is preliminary data.</text>
</comment>
<dbReference type="Pfam" id="PF04542">
    <property type="entry name" value="Sigma70_r2"/>
    <property type="match status" value="1"/>
</dbReference>
<keyword evidence="1" id="KW-0805">Transcription regulation</keyword>
<keyword evidence="2" id="KW-0731">Sigma factor</keyword>
<dbReference type="Proteomes" id="UP000787672">
    <property type="component" value="Unassembled WGS sequence"/>
</dbReference>
<organism evidence="6 7">
    <name type="scientific">Dysosmobacter acutus</name>
    <dbReference type="NCBI Taxonomy" id="2841504"/>
    <lineage>
        <taxon>Bacteria</taxon>
        <taxon>Bacillati</taxon>
        <taxon>Bacillota</taxon>
        <taxon>Clostridia</taxon>
        <taxon>Eubacteriales</taxon>
        <taxon>Oscillospiraceae</taxon>
        <taxon>Dysosmobacter</taxon>
    </lineage>
</organism>
<evidence type="ECO:0000259" key="5">
    <source>
        <dbReference type="Pfam" id="PF08281"/>
    </source>
</evidence>
<evidence type="ECO:0000256" key="3">
    <source>
        <dbReference type="ARBA" id="ARBA00023163"/>
    </source>
</evidence>
<dbReference type="InterPro" id="IPR039425">
    <property type="entry name" value="RNA_pol_sigma-70-like"/>
</dbReference>
<proteinExistence type="predicted"/>
<sequence length="215" mass="24296">MTGFCPLCLRGCVSGLKNFFCFFEETQPGASYHRQRSAAGRWPATTNESFDQLVIQYERLVYTVCRQMVQDSAAAEDLTQETFLSAYTHRDSCPKGYAKQWLVRIAVNKAKDYLQSAYRRRTVLPGDDALPLAAAPPLEAQAIARSEAAAIASMIRAMKEPYRRVCVLALLEEKRPEEIALTLGRPVKTVHTQLSRGKRLLREELERRERNGPVS</sequence>
<dbReference type="EMBL" id="JAHLQN010000001">
    <property type="protein sequence ID" value="MBU5627971.1"/>
    <property type="molecule type" value="Genomic_DNA"/>
</dbReference>
<dbReference type="InterPro" id="IPR007627">
    <property type="entry name" value="RNA_pol_sigma70_r2"/>
</dbReference>
<keyword evidence="7" id="KW-1185">Reference proteome</keyword>
<dbReference type="PANTHER" id="PTHR43133">
    <property type="entry name" value="RNA POLYMERASE ECF-TYPE SIGMA FACTO"/>
    <property type="match status" value="1"/>
</dbReference>
<evidence type="ECO:0000256" key="1">
    <source>
        <dbReference type="ARBA" id="ARBA00023015"/>
    </source>
</evidence>
<evidence type="ECO:0000256" key="2">
    <source>
        <dbReference type="ARBA" id="ARBA00023082"/>
    </source>
</evidence>
<feature type="domain" description="RNA polymerase sigma factor 70 region 4 type 2" evidence="5">
    <location>
        <begin position="150"/>
        <end position="201"/>
    </location>
</feature>
<dbReference type="InterPro" id="IPR014284">
    <property type="entry name" value="RNA_pol_sigma-70_dom"/>
</dbReference>
<evidence type="ECO:0000313" key="7">
    <source>
        <dbReference type="Proteomes" id="UP000787672"/>
    </source>
</evidence>
<dbReference type="NCBIfam" id="TIGR02937">
    <property type="entry name" value="sigma70-ECF"/>
    <property type="match status" value="1"/>
</dbReference>